<organism evidence="1 2">
    <name type="scientific">Trinickia soli</name>
    <dbReference type="NCBI Taxonomy" id="380675"/>
    <lineage>
        <taxon>Bacteria</taxon>
        <taxon>Pseudomonadati</taxon>
        <taxon>Pseudomonadota</taxon>
        <taxon>Betaproteobacteria</taxon>
        <taxon>Burkholderiales</taxon>
        <taxon>Burkholderiaceae</taxon>
        <taxon>Trinickia</taxon>
    </lineage>
</organism>
<evidence type="ECO:0008006" key="3">
    <source>
        <dbReference type="Google" id="ProtNLM"/>
    </source>
</evidence>
<name>A0A2N7VP88_9BURK</name>
<dbReference type="AlphaFoldDB" id="A0A2N7VP88"/>
<dbReference type="Proteomes" id="UP000235347">
    <property type="component" value="Unassembled WGS sequence"/>
</dbReference>
<dbReference type="RefSeq" id="WP_102612006.1">
    <property type="nucleotide sequence ID" value="NZ_CADIKD010000019.1"/>
</dbReference>
<keyword evidence="2" id="KW-1185">Reference proteome</keyword>
<comment type="caution">
    <text evidence="1">The sequence shown here is derived from an EMBL/GenBank/DDBJ whole genome shotgun (WGS) entry which is preliminary data.</text>
</comment>
<dbReference type="EMBL" id="PNYB01000023">
    <property type="protein sequence ID" value="PMS18971.1"/>
    <property type="molecule type" value="Genomic_DNA"/>
</dbReference>
<proteinExistence type="predicted"/>
<gene>
    <name evidence="1" type="ORF">C0Z19_22290</name>
</gene>
<dbReference type="PROSITE" id="PS51257">
    <property type="entry name" value="PROKAR_LIPOPROTEIN"/>
    <property type="match status" value="1"/>
</dbReference>
<evidence type="ECO:0000313" key="2">
    <source>
        <dbReference type="Proteomes" id="UP000235347"/>
    </source>
</evidence>
<reference evidence="1 2" key="1">
    <citation type="submission" date="2018-01" db="EMBL/GenBank/DDBJ databases">
        <title>Whole genome analyses suggest that Burkholderia sensu lato contains two further novel genera in the rhizoxinica-symbiotica group Mycetohabitans gen. nov., and Trinickia gen. nov.: implications for the evolution of diazotrophy and nodulation in the Burkholderiaceae.</title>
        <authorList>
            <person name="Estrada-de los Santos P."/>
            <person name="Palmer M."/>
            <person name="Chavez-Ramirez B."/>
            <person name="Beukes C."/>
            <person name="Steenkamp E.T."/>
            <person name="Hirsch A.M."/>
            <person name="Manyaka P."/>
            <person name="Maluk M."/>
            <person name="Lafos M."/>
            <person name="Crook M."/>
            <person name="Gross E."/>
            <person name="Simon M.F."/>
            <person name="Bueno dos Reis Junior F."/>
            <person name="Poole P.S."/>
            <person name="Venter S.N."/>
            <person name="James E.K."/>
        </authorList>
    </citation>
    <scope>NUCLEOTIDE SEQUENCE [LARGE SCALE GENOMIC DNA]</scope>
    <source>
        <strain evidence="1 2">GP25-8</strain>
    </source>
</reference>
<sequence length="146" mass="15153">MKAGTARGATAIAIAGALLAGCAPTNQVQPETMQIATTPLVCRGDQCSLWWQRARQWIVQHAQYPLQTDSADVIQTAGPGGGSGAPAFQVTRARNPDGSSTIGFAAHCDRPLVGCKPNPWQAAASFKQFVKSGTDGDGAAQSQTTQ</sequence>
<protein>
    <recommendedName>
        <fullName evidence="3">Lipoprotein</fullName>
    </recommendedName>
</protein>
<accession>A0A2N7VP88</accession>
<evidence type="ECO:0000313" key="1">
    <source>
        <dbReference type="EMBL" id="PMS18971.1"/>
    </source>
</evidence>